<evidence type="ECO:0000256" key="1">
    <source>
        <dbReference type="SAM" id="MobiDB-lite"/>
    </source>
</evidence>
<name>A0A9I9E8W4_CUCME</name>
<organism evidence="2">
    <name type="scientific">Cucumis melo</name>
    <name type="common">Muskmelon</name>
    <dbReference type="NCBI Taxonomy" id="3656"/>
    <lineage>
        <taxon>Eukaryota</taxon>
        <taxon>Viridiplantae</taxon>
        <taxon>Streptophyta</taxon>
        <taxon>Embryophyta</taxon>
        <taxon>Tracheophyta</taxon>
        <taxon>Spermatophyta</taxon>
        <taxon>Magnoliopsida</taxon>
        <taxon>eudicotyledons</taxon>
        <taxon>Gunneridae</taxon>
        <taxon>Pentapetalae</taxon>
        <taxon>rosids</taxon>
        <taxon>fabids</taxon>
        <taxon>Cucurbitales</taxon>
        <taxon>Cucurbitaceae</taxon>
        <taxon>Benincaseae</taxon>
        <taxon>Cucumis</taxon>
    </lineage>
</organism>
<accession>A0A9I9E8W4</accession>
<sequence length="125" mass="14840">MLKGLRGIGFVYPLSYRYWEIQHVLSSRNRTDPEQLGDSRGSVESHCRGNQHHLPTQPRTSIKQPRLMQQLHPLQERKKEKKKKFIHNDFLEARLKLGIFHENRIIRKIIFNSSICLVQRSKQTL</sequence>
<feature type="region of interest" description="Disordered" evidence="1">
    <location>
        <begin position="30"/>
        <end position="62"/>
    </location>
</feature>
<dbReference type="Gramene" id="MELO3C030279.2.1">
    <property type="protein sequence ID" value="MELO3C030279.2.1"/>
    <property type="gene ID" value="MELO3C030279.2"/>
</dbReference>
<proteinExistence type="predicted"/>
<dbReference type="EnsemblPlants" id="MELO3C030279.2.1">
    <property type="protein sequence ID" value="MELO3C030279.2.1"/>
    <property type="gene ID" value="MELO3C030279.2"/>
</dbReference>
<reference evidence="2" key="1">
    <citation type="submission" date="2023-03" db="UniProtKB">
        <authorList>
            <consortium name="EnsemblPlants"/>
        </authorList>
    </citation>
    <scope>IDENTIFICATION</scope>
</reference>
<dbReference type="AlphaFoldDB" id="A0A9I9E8W4"/>
<protein>
    <submittedName>
        <fullName evidence="2">Uncharacterized protein</fullName>
    </submittedName>
</protein>
<feature type="compositionally biased region" description="Polar residues" evidence="1">
    <location>
        <begin position="53"/>
        <end position="62"/>
    </location>
</feature>
<evidence type="ECO:0000313" key="2">
    <source>
        <dbReference type="EnsemblPlants" id="MELO3C030279.2.1"/>
    </source>
</evidence>